<feature type="region of interest" description="Disordered" evidence="2">
    <location>
        <begin position="70"/>
        <end position="116"/>
    </location>
</feature>
<evidence type="ECO:0000256" key="2">
    <source>
        <dbReference type="SAM" id="MobiDB-lite"/>
    </source>
</evidence>
<dbReference type="InterPro" id="IPR001202">
    <property type="entry name" value="WW_dom"/>
</dbReference>
<dbReference type="EMBL" id="VJMJ01000036">
    <property type="protein sequence ID" value="KAF0741539.1"/>
    <property type="molecule type" value="Genomic_DNA"/>
</dbReference>
<evidence type="ECO:0000313" key="6">
    <source>
        <dbReference type="Proteomes" id="UP000481153"/>
    </source>
</evidence>
<dbReference type="InterPro" id="IPR014720">
    <property type="entry name" value="dsRBD_dom"/>
</dbReference>
<gene>
    <name evidence="5" type="ORF">Ae201684_003222</name>
</gene>
<proteinExistence type="predicted"/>
<feature type="compositionally biased region" description="Low complexity" evidence="2">
    <location>
        <begin position="70"/>
        <end position="85"/>
    </location>
</feature>
<dbReference type="Proteomes" id="UP000481153">
    <property type="component" value="Unassembled WGS sequence"/>
</dbReference>
<feature type="domain" description="WW" evidence="3">
    <location>
        <begin position="11"/>
        <end position="44"/>
    </location>
</feature>
<accession>A0A6G0XM52</accession>
<name>A0A6G0XM52_9STRA</name>
<evidence type="ECO:0000259" key="4">
    <source>
        <dbReference type="PROSITE" id="PS50137"/>
    </source>
</evidence>
<dbReference type="GO" id="GO:0070878">
    <property type="term" value="F:primary miRNA binding"/>
    <property type="evidence" value="ECO:0007669"/>
    <property type="project" value="TreeGrafter"/>
</dbReference>
<dbReference type="VEuPathDB" id="FungiDB:AeMF1_000379"/>
<keyword evidence="1" id="KW-0694">RNA-binding</keyword>
<dbReference type="SMART" id="SM00358">
    <property type="entry name" value="DSRM"/>
    <property type="match status" value="1"/>
</dbReference>
<dbReference type="GO" id="GO:0031053">
    <property type="term" value="P:primary miRNA processing"/>
    <property type="evidence" value="ECO:0007669"/>
    <property type="project" value="InterPro"/>
</dbReference>
<dbReference type="PANTHER" id="PTHR13482">
    <property type="entry name" value="MICRORNA PROCESSOR COMPLEX SUBUNIT DGCR8"/>
    <property type="match status" value="1"/>
</dbReference>
<dbReference type="PROSITE" id="PS50137">
    <property type="entry name" value="DS_RBD"/>
    <property type="match status" value="1"/>
</dbReference>
<evidence type="ECO:0008006" key="7">
    <source>
        <dbReference type="Google" id="ProtNLM"/>
    </source>
</evidence>
<reference evidence="5 6" key="1">
    <citation type="submission" date="2019-07" db="EMBL/GenBank/DDBJ databases">
        <title>Genomics analysis of Aphanomyces spp. identifies a new class of oomycete effector associated with host adaptation.</title>
        <authorList>
            <person name="Gaulin E."/>
        </authorList>
    </citation>
    <scope>NUCLEOTIDE SEQUENCE [LARGE SCALE GENOMIC DNA]</scope>
    <source>
        <strain evidence="5 6">ATCC 201684</strain>
    </source>
</reference>
<protein>
    <recommendedName>
        <fullName evidence="7">DRBM domain-containing protein</fullName>
    </recommendedName>
</protein>
<feature type="domain" description="DRBM" evidence="4">
    <location>
        <begin position="146"/>
        <end position="213"/>
    </location>
</feature>
<dbReference type="PROSITE" id="PS50020">
    <property type="entry name" value="WW_DOMAIN_2"/>
    <property type="match status" value="1"/>
</dbReference>
<dbReference type="InterPro" id="IPR040375">
    <property type="entry name" value="DGCR8"/>
</dbReference>
<sequence>MSDVMSSDSLQNMDDGWVRVPHNSGRYCYFHSPSGYITWSEPYKLALEDANEADWERLVQTHAPLGCTPSHASAMHVASSAEASHQVQRSNRVESQTSASENGEVQAESAPPGEYPALTEDQLAFRSMAICDERVLPMCVAMSESTPISLLNEFVVSRELSPLMYTETSTGTLTHPQFKCVVTSGSLSAEGFASTKKDARHRAAQALLELLNPSVATYFELLEIKKVEADIRQTVKHAESLRKKSSKLKSRVKRRIAHVHSCN</sequence>
<dbReference type="CDD" id="cd00048">
    <property type="entry name" value="DSRM_SF"/>
    <property type="match status" value="1"/>
</dbReference>
<dbReference type="SUPFAM" id="SSF54768">
    <property type="entry name" value="dsRNA-binding domain-like"/>
    <property type="match status" value="1"/>
</dbReference>
<feature type="compositionally biased region" description="Polar residues" evidence="2">
    <location>
        <begin position="86"/>
        <end position="103"/>
    </location>
</feature>
<evidence type="ECO:0000259" key="3">
    <source>
        <dbReference type="PROSITE" id="PS50020"/>
    </source>
</evidence>
<dbReference type="AlphaFoldDB" id="A0A6G0XM52"/>
<dbReference type="Pfam" id="PF00035">
    <property type="entry name" value="dsrm"/>
    <property type="match status" value="1"/>
</dbReference>
<dbReference type="Gene3D" id="3.30.160.20">
    <property type="match status" value="1"/>
</dbReference>
<dbReference type="PANTHER" id="PTHR13482:SF3">
    <property type="entry name" value="MICROPROCESSOR COMPLEX SUBUNIT DGCR8"/>
    <property type="match status" value="1"/>
</dbReference>
<organism evidence="5 6">
    <name type="scientific">Aphanomyces euteiches</name>
    <dbReference type="NCBI Taxonomy" id="100861"/>
    <lineage>
        <taxon>Eukaryota</taxon>
        <taxon>Sar</taxon>
        <taxon>Stramenopiles</taxon>
        <taxon>Oomycota</taxon>
        <taxon>Saprolegniomycetes</taxon>
        <taxon>Saprolegniales</taxon>
        <taxon>Verrucalvaceae</taxon>
        <taxon>Aphanomyces</taxon>
    </lineage>
</organism>
<keyword evidence="6" id="KW-1185">Reference proteome</keyword>
<evidence type="ECO:0000256" key="1">
    <source>
        <dbReference type="PROSITE-ProRule" id="PRU00266"/>
    </source>
</evidence>
<dbReference type="GO" id="GO:0020037">
    <property type="term" value="F:heme binding"/>
    <property type="evidence" value="ECO:0007669"/>
    <property type="project" value="InterPro"/>
</dbReference>
<dbReference type="Gene3D" id="2.20.70.10">
    <property type="match status" value="1"/>
</dbReference>
<comment type="caution">
    <text evidence="5">The sequence shown here is derived from an EMBL/GenBank/DDBJ whole genome shotgun (WGS) entry which is preliminary data.</text>
</comment>
<evidence type="ECO:0000313" key="5">
    <source>
        <dbReference type="EMBL" id="KAF0741539.1"/>
    </source>
</evidence>
<dbReference type="GO" id="GO:0003725">
    <property type="term" value="F:double-stranded RNA binding"/>
    <property type="evidence" value="ECO:0007669"/>
    <property type="project" value="TreeGrafter"/>
</dbReference>
<dbReference type="GO" id="GO:0042802">
    <property type="term" value="F:identical protein binding"/>
    <property type="evidence" value="ECO:0007669"/>
    <property type="project" value="InterPro"/>
</dbReference>
<dbReference type="GO" id="GO:0070877">
    <property type="term" value="C:microprocessor complex"/>
    <property type="evidence" value="ECO:0007669"/>
    <property type="project" value="InterPro"/>
</dbReference>